<evidence type="ECO:0000313" key="2">
    <source>
        <dbReference type="EnsemblPlants" id="EMT24563"/>
    </source>
</evidence>
<name>M8BRX7_AEGTA</name>
<proteinExistence type="predicted"/>
<feature type="compositionally biased region" description="Polar residues" evidence="1">
    <location>
        <begin position="97"/>
        <end position="113"/>
    </location>
</feature>
<dbReference type="AlphaFoldDB" id="M8BRX7"/>
<reference evidence="2" key="1">
    <citation type="submission" date="2015-06" db="UniProtKB">
        <authorList>
            <consortium name="EnsemblPlants"/>
        </authorList>
    </citation>
    <scope>IDENTIFICATION</scope>
</reference>
<organism evidence="2">
    <name type="scientific">Aegilops tauschii</name>
    <name type="common">Tausch's goatgrass</name>
    <name type="synonym">Aegilops squarrosa</name>
    <dbReference type="NCBI Taxonomy" id="37682"/>
    <lineage>
        <taxon>Eukaryota</taxon>
        <taxon>Viridiplantae</taxon>
        <taxon>Streptophyta</taxon>
        <taxon>Embryophyta</taxon>
        <taxon>Tracheophyta</taxon>
        <taxon>Spermatophyta</taxon>
        <taxon>Magnoliopsida</taxon>
        <taxon>Liliopsida</taxon>
        <taxon>Poales</taxon>
        <taxon>Poaceae</taxon>
        <taxon>BOP clade</taxon>
        <taxon>Pooideae</taxon>
        <taxon>Triticodae</taxon>
        <taxon>Triticeae</taxon>
        <taxon>Triticinae</taxon>
        <taxon>Aegilops</taxon>
    </lineage>
</organism>
<feature type="compositionally biased region" description="Basic and acidic residues" evidence="1">
    <location>
        <begin position="79"/>
        <end position="89"/>
    </location>
</feature>
<evidence type="ECO:0000256" key="1">
    <source>
        <dbReference type="SAM" id="MobiDB-lite"/>
    </source>
</evidence>
<dbReference type="EnsemblPlants" id="EMT24563">
    <property type="protein sequence ID" value="EMT24563"/>
    <property type="gene ID" value="F775_09030"/>
</dbReference>
<feature type="region of interest" description="Disordered" evidence="1">
    <location>
        <begin position="77"/>
        <end position="113"/>
    </location>
</feature>
<sequence>MQKFARRKKSWASRRRRRWYARCLQAQQQEAVLEVIEVEVNGVRQRSGVLIKKRSYIFAQSKGHILLNLQYNDILTPNKDQENNRDAKRQPFGVKDINNNRAYETEESSSGVF</sequence>
<accession>M8BRX7</accession>
<protein>
    <submittedName>
        <fullName evidence="2">Uncharacterized protein</fullName>
    </submittedName>
</protein>